<keyword evidence="12" id="KW-0007">Acetylation</keyword>
<feature type="transmembrane region" description="Helical" evidence="31">
    <location>
        <begin position="225"/>
        <end position="249"/>
    </location>
</feature>
<dbReference type="Gene3D" id="1.10.3860.10">
    <property type="entry name" value="Sodium:dicarboxylate symporter"/>
    <property type="match status" value="1"/>
</dbReference>
<dbReference type="SUPFAM" id="SSF118215">
    <property type="entry name" value="Proton glutamate symport protein"/>
    <property type="match status" value="1"/>
</dbReference>
<keyword evidence="9 31" id="KW-0769">Symport</keyword>
<feature type="compositionally biased region" description="Basic and acidic residues" evidence="32">
    <location>
        <begin position="1"/>
        <end position="18"/>
    </location>
</feature>
<dbReference type="GO" id="GO:0140009">
    <property type="term" value="P:L-aspartate import across plasma membrane"/>
    <property type="evidence" value="ECO:0007669"/>
    <property type="project" value="TreeGrafter"/>
</dbReference>
<keyword evidence="8" id="KW-0479">Metal-binding</keyword>
<evidence type="ECO:0000256" key="27">
    <source>
        <dbReference type="ARBA" id="ARBA00047711"/>
    </source>
</evidence>
<comment type="catalytic activity">
    <reaction evidence="30">
        <text>L-glutamine(in) + L-alanine(out) + Na(+)(out) = L-glutamine(out) + L-alanine(in) + Na(+)(in)</text>
        <dbReference type="Rhea" id="RHEA:70867"/>
        <dbReference type="ChEBI" id="CHEBI:29101"/>
        <dbReference type="ChEBI" id="CHEBI:57972"/>
        <dbReference type="ChEBI" id="CHEBI:58359"/>
    </reaction>
</comment>
<feature type="transmembrane region" description="Helical" evidence="31">
    <location>
        <begin position="336"/>
        <end position="361"/>
    </location>
</feature>
<evidence type="ECO:0000256" key="6">
    <source>
        <dbReference type="ARBA" id="ARBA00022553"/>
    </source>
</evidence>
<comment type="catalytic activity">
    <reaction evidence="22">
        <text>L-glutamine(in) + L-methionine(out) + Na(+)(out) = L-glutamine(out) + L-methionine(in) + Na(+)(in)</text>
        <dbReference type="Rhea" id="RHEA:70875"/>
        <dbReference type="ChEBI" id="CHEBI:29101"/>
        <dbReference type="ChEBI" id="CHEBI:57844"/>
        <dbReference type="ChEBI" id="CHEBI:58359"/>
    </reaction>
</comment>
<dbReference type="Pfam" id="PF00375">
    <property type="entry name" value="SDF"/>
    <property type="match status" value="1"/>
</dbReference>
<keyword evidence="13" id="KW-0915">Sodium</keyword>
<keyword evidence="7 31" id="KW-0812">Transmembrane</keyword>
<evidence type="ECO:0000256" key="25">
    <source>
        <dbReference type="ARBA" id="ARBA00036948"/>
    </source>
</evidence>
<keyword evidence="10" id="KW-0029">Amino-acid transport</keyword>
<dbReference type="InterPro" id="IPR036458">
    <property type="entry name" value="Na:dicarbo_symporter_sf"/>
</dbReference>
<evidence type="ECO:0000256" key="30">
    <source>
        <dbReference type="ARBA" id="ARBA00048644"/>
    </source>
</evidence>
<protein>
    <recommendedName>
        <fullName evidence="31">Amino acid transporter</fullName>
    </recommendedName>
</protein>
<comment type="catalytic activity">
    <reaction evidence="20">
        <text>L-asparagine(out) + L-glutamine(in) + Na(+)(out) = L-asparagine(in) + L-glutamine(out) + Na(+)(in)</text>
        <dbReference type="Rhea" id="RHEA:70891"/>
        <dbReference type="ChEBI" id="CHEBI:29101"/>
        <dbReference type="ChEBI" id="CHEBI:58048"/>
        <dbReference type="ChEBI" id="CHEBI:58359"/>
    </reaction>
</comment>
<feature type="region of interest" description="Disordered" evidence="32">
    <location>
        <begin position="461"/>
        <end position="489"/>
    </location>
</feature>
<dbReference type="InterPro" id="IPR050746">
    <property type="entry name" value="DAACS"/>
</dbReference>
<evidence type="ECO:0000256" key="4">
    <source>
        <dbReference type="ARBA" id="ARBA00022449"/>
    </source>
</evidence>
<evidence type="ECO:0000256" key="24">
    <source>
        <dbReference type="ARBA" id="ARBA00036895"/>
    </source>
</evidence>
<proteinExistence type="inferred from homology"/>
<comment type="subcellular location">
    <subcellularLocation>
        <location evidence="2">Cell membrane</location>
        <topology evidence="2">Multi-pass membrane protein</topology>
    </subcellularLocation>
    <subcellularLocation>
        <location evidence="1">Melanosome</location>
    </subcellularLocation>
    <subcellularLocation>
        <location evidence="31">Membrane</location>
        <topology evidence="31">Multi-pass membrane protein</topology>
    </subcellularLocation>
</comment>
<feature type="transmembrane region" description="Helical" evidence="31">
    <location>
        <begin position="187"/>
        <end position="204"/>
    </location>
</feature>
<comment type="catalytic activity">
    <reaction evidence="28">
        <text>L-valine(out) + L-glutamine(in) + Na(+)(out) = L-valine(in) + L-glutamine(out) + Na(+)(in)</text>
        <dbReference type="Rhea" id="RHEA:70871"/>
        <dbReference type="ChEBI" id="CHEBI:29101"/>
        <dbReference type="ChEBI" id="CHEBI:57762"/>
        <dbReference type="ChEBI" id="CHEBI:58359"/>
    </reaction>
</comment>
<dbReference type="GO" id="GO:0015297">
    <property type="term" value="F:antiporter activity"/>
    <property type="evidence" value="ECO:0007669"/>
    <property type="project" value="UniProtKB-KW"/>
</dbReference>
<evidence type="ECO:0000256" key="16">
    <source>
        <dbReference type="ARBA" id="ARBA00024145"/>
    </source>
</evidence>
<evidence type="ECO:0000256" key="7">
    <source>
        <dbReference type="ARBA" id="ARBA00022692"/>
    </source>
</evidence>
<feature type="transmembrane region" description="Helical" evidence="31">
    <location>
        <begin position="85"/>
        <end position="107"/>
    </location>
</feature>
<evidence type="ECO:0000256" key="12">
    <source>
        <dbReference type="ARBA" id="ARBA00022990"/>
    </source>
</evidence>
<evidence type="ECO:0000313" key="34">
    <source>
        <dbReference type="Proteomes" id="UP000261580"/>
    </source>
</evidence>
<dbReference type="InterPro" id="IPR001991">
    <property type="entry name" value="Na-dicarboxylate_symporter"/>
</dbReference>
<evidence type="ECO:0000256" key="9">
    <source>
        <dbReference type="ARBA" id="ARBA00022847"/>
    </source>
</evidence>
<evidence type="ECO:0000256" key="26">
    <source>
        <dbReference type="ARBA" id="ARBA00047397"/>
    </source>
</evidence>
<evidence type="ECO:0000256" key="2">
    <source>
        <dbReference type="ARBA" id="ARBA00004651"/>
    </source>
</evidence>
<comment type="catalytic activity">
    <reaction evidence="19">
        <text>L-glutamine(in) + L-serine(out) + Na(+)(out) = L-glutamine(out) + L-serine(in) + Na(+)(in)</text>
        <dbReference type="Rhea" id="RHEA:70887"/>
        <dbReference type="ChEBI" id="CHEBI:29101"/>
        <dbReference type="ChEBI" id="CHEBI:33384"/>
        <dbReference type="ChEBI" id="CHEBI:58359"/>
    </reaction>
</comment>
<evidence type="ECO:0000256" key="15">
    <source>
        <dbReference type="ARBA" id="ARBA00023180"/>
    </source>
</evidence>
<comment type="catalytic activity">
    <reaction evidence="21">
        <text>L-glutamine(out) + L-serine(in) + Na(+)(out) = L-glutamine(in) + L-serine(out) + Na(+)(in)</text>
        <dbReference type="Rhea" id="RHEA:70855"/>
        <dbReference type="ChEBI" id="CHEBI:29101"/>
        <dbReference type="ChEBI" id="CHEBI:33384"/>
        <dbReference type="ChEBI" id="CHEBI:58359"/>
    </reaction>
</comment>
<comment type="catalytic activity">
    <reaction evidence="27">
        <text>L-glutamine(in) + L-glutamate(out) + Na(+)(out) + H(+)(out) = L-glutamine(out) + L-glutamate(in) + Na(+)(in) + H(+)(in)</text>
        <dbReference type="Rhea" id="RHEA:70883"/>
        <dbReference type="ChEBI" id="CHEBI:15378"/>
        <dbReference type="ChEBI" id="CHEBI:29101"/>
        <dbReference type="ChEBI" id="CHEBI:29985"/>
        <dbReference type="ChEBI" id="CHEBI:58359"/>
    </reaction>
</comment>
<accession>A0A3Q4ME33</accession>
<comment type="catalytic activity">
    <reaction evidence="18">
        <text>D-serine(in) + L-alanine(out) + Na(+)(out) = D-serine(out) + L-alanine(in) + Na(+)(in)</text>
        <dbReference type="Rhea" id="RHEA:75311"/>
        <dbReference type="ChEBI" id="CHEBI:29101"/>
        <dbReference type="ChEBI" id="CHEBI:35247"/>
        <dbReference type="ChEBI" id="CHEBI:57972"/>
    </reaction>
</comment>
<dbReference type="PANTHER" id="PTHR11958">
    <property type="entry name" value="SODIUM/DICARBOXYLATE SYMPORTER-RELATED"/>
    <property type="match status" value="1"/>
</dbReference>
<evidence type="ECO:0000256" key="28">
    <source>
        <dbReference type="ARBA" id="ARBA00047799"/>
    </source>
</evidence>
<dbReference type="GO" id="GO:0015183">
    <property type="term" value="F:L-aspartate transmembrane transporter activity"/>
    <property type="evidence" value="ECO:0007669"/>
    <property type="project" value="TreeGrafter"/>
</dbReference>
<evidence type="ECO:0000256" key="31">
    <source>
        <dbReference type="RuleBase" id="RU361216"/>
    </source>
</evidence>
<keyword evidence="3 31" id="KW-0813">Transport</keyword>
<keyword evidence="34" id="KW-1185">Reference proteome</keyword>
<evidence type="ECO:0000256" key="13">
    <source>
        <dbReference type="ARBA" id="ARBA00023053"/>
    </source>
</evidence>
<evidence type="ECO:0000256" key="21">
    <source>
        <dbReference type="ARBA" id="ARBA00036385"/>
    </source>
</evidence>
<dbReference type="OMA" id="VGTFYAT"/>
<evidence type="ECO:0000256" key="18">
    <source>
        <dbReference type="ARBA" id="ARBA00035832"/>
    </source>
</evidence>
<comment type="catalytic activity">
    <reaction evidence="23">
        <text>D-serine(in) + L-glutamine(out) + Na(+)(out) = D-serine(out) + L-glutamine(in) + Na(+)(in)</text>
        <dbReference type="Rhea" id="RHEA:75307"/>
        <dbReference type="ChEBI" id="CHEBI:29101"/>
        <dbReference type="ChEBI" id="CHEBI:35247"/>
        <dbReference type="ChEBI" id="CHEBI:58359"/>
    </reaction>
</comment>
<feature type="region of interest" description="Disordered" evidence="32">
    <location>
        <begin position="1"/>
        <end position="28"/>
    </location>
</feature>
<organism evidence="33 34">
    <name type="scientific">Neolamprologus brichardi</name>
    <name type="common">Fairy cichlid</name>
    <name type="synonym">Lamprologus brichardi</name>
    <dbReference type="NCBI Taxonomy" id="32507"/>
    <lineage>
        <taxon>Eukaryota</taxon>
        <taxon>Metazoa</taxon>
        <taxon>Chordata</taxon>
        <taxon>Craniata</taxon>
        <taxon>Vertebrata</taxon>
        <taxon>Euteleostomi</taxon>
        <taxon>Actinopterygii</taxon>
        <taxon>Neopterygii</taxon>
        <taxon>Teleostei</taxon>
        <taxon>Neoteleostei</taxon>
        <taxon>Acanthomorphata</taxon>
        <taxon>Ovalentaria</taxon>
        <taxon>Cichlomorphae</taxon>
        <taxon>Cichliformes</taxon>
        <taxon>Cichlidae</taxon>
        <taxon>African cichlids</taxon>
        <taxon>Pseudocrenilabrinae</taxon>
        <taxon>Lamprologini</taxon>
        <taxon>Neolamprologus</taxon>
    </lineage>
</organism>
<evidence type="ECO:0000256" key="5">
    <source>
        <dbReference type="ARBA" id="ARBA00022475"/>
    </source>
</evidence>
<keyword evidence="11 31" id="KW-1133">Transmembrane helix</keyword>
<evidence type="ECO:0000256" key="8">
    <source>
        <dbReference type="ARBA" id="ARBA00022723"/>
    </source>
</evidence>
<dbReference type="PRINTS" id="PR00173">
    <property type="entry name" value="EDTRNSPORT"/>
</dbReference>
<evidence type="ECO:0000256" key="10">
    <source>
        <dbReference type="ARBA" id="ARBA00022970"/>
    </source>
</evidence>
<dbReference type="GO" id="GO:0015293">
    <property type="term" value="F:symporter activity"/>
    <property type="evidence" value="ECO:0007669"/>
    <property type="project" value="UniProtKB-UniRule"/>
</dbReference>
<evidence type="ECO:0000256" key="32">
    <source>
        <dbReference type="SAM" id="MobiDB-lite"/>
    </source>
</evidence>
<feature type="transmembrane region" description="Helical" evidence="31">
    <location>
        <begin position="294"/>
        <end position="316"/>
    </location>
</feature>
<evidence type="ECO:0000256" key="17">
    <source>
        <dbReference type="ARBA" id="ARBA00035073"/>
    </source>
</evidence>
<feature type="transmembrane region" description="Helical" evidence="31">
    <location>
        <begin position="373"/>
        <end position="402"/>
    </location>
</feature>
<evidence type="ECO:0000256" key="3">
    <source>
        <dbReference type="ARBA" id="ARBA00022448"/>
    </source>
</evidence>
<feature type="compositionally biased region" description="Basic and acidic residues" evidence="32">
    <location>
        <begin position="473"/>
        <end position="489"/>
    </location>
</feature>
<evidence type="ECO:0000256" key="14">
    <source>
        <dbReference type="ARBA" id="ARBA00023136"/>
    </source>
</evidence>
<comment type="similarity">
    <text evidence="31">Belongs to the dicarboxylate/amino acid:cation symporter (DAACS) (TC 2.A.23) family.</text>
</comment>
<reference evidence="33" key="1">
    <citation type="submission" date="2025-08" db="UniProtKB">
        <authorList>
            <consortium name="Ensembl"/>
        </authorList>
    </citation>
    <scope>IDENTIFICATION</scope>
</reference>
<feature type="transmembrane region" description="Helical" evidence="31">
    <location>
        <begin position="45"/>
        <end position="65"/>
    </location>
</feature>
<dbReference type="GO" id="GO:0042470">
    <property type="term" value="C:melanosome"/>
    <property type="evidence" value="ECO:0007669"/>
    <property type="project" value="UniProtKB-SubCell"/>
</dbReference>
<dbReference type="InterPro" id="IPR018107">
    <property type="entry name" value="Na-dicarboxylate_symporter_CS"/>
</dbReference>
<evidence type="ECO:0000256" key="1">
    <source>
        <dbReference type="ARBA" id="ARBA00004223"/>
    </source>
</evidence>
<dbReference type="AlphaFoldDB" id="A0A3Q4ME33"/>
<comment type="catalytic activity">
    <reaction evidence="29">
        <text>L-threonine(in) + L-glutamine(out) + Na(+)(out) = L-threonine(out) + L-glutamine(in) + Na(+)(in)</text>
        <dbReference type="Rhea" id="RHEA:70863"/>
        <dbReference type="ChEBI" id="CHEBI:29101"/>
        <dbReference type="ChEBI" id="CHEBI:57926"/>
        <dbReference type="ChEBI" id="CHEBI:58359"/>
    </reaction>
</comment>
<evidence type="ECO:0000256" key="29">
    <source>
        <dbReference type="ARBA" id="ARBA00048392"/>
    </source>
</evidence>
<evidence type="ECO:0000256" key="22">
    <source>
        <dbReference type="ARBA" id="ARBA00036485"/>
    </source>
</evidence>
<keyword evidence="6" id="KW-0597">Phosphoprotein</keyword>
<keyword evidence="4" id="KW-0050">Antiport</keyword>
<comment type="catalytic activity">
    <reaction evidence="17">
        <text>nitrate(in) = nitrate(out)</text>
        <dbReference type="Rhea" id="RHEA:34923"/>
        <dbReference type="ChEBI" id="CHEBI:17632"/>
    </reaction>
</comment>
<evidence type="ECO:0000256" key="11">
    <source>
        <dbReference type="ARBA" id="ARBA00022989"/>
    </source>
</evidence>
<evidence type="ECO:0000256" key="23">
    <source>
        <dbReference type="ARBA" id="ARBA00036702"/>
    </source>
</evidence>
<keyword evidence="5" id="KW-1003">Cell membrane</keyword>
<dbReference type="PANTHER" id="PTHR11958:SF19">
    <property type="entry name" value="NEUTRAL AMINO ACID TRANSPORTER B(0)"/>
    <property type="match status" value="1"/>
</dbReference>
<keyword evidence="14 31" id="KW-0472">Membrane</keyword>
<dbReference type="GeneTree" id="ENSGT00940000159485"/>
<sequence>DNMIENRRESNGEAHLDEPMTNGLDIPKKSTPETLSQRVLRIVKANLLVILTVAGVIVGVFIGLGVRNVTLTRTQVIYIGFPGEILIRLLKMIIIPLVVCSLVSGAASIDPKALGKLGGLAMLFFLITTLIASSIGVVMAFIISPGSVSVSKPAYLEEDVPAHKEIIDSFLDLISQSTYSQKSHQDGMNILGLVVFAIVFGVALRKLGEEGEILIKFFNAFNEATMVLVSWIMWYAPIGIMFLVAGKIVEMEDVASLFASLGKYIACCLIGHAIHGALVLPGIYFIITRKNPYTFLWGIFTALATAFGTSSSSATLPLMMKCVEEKNGVSKHISRFILPIGATVNMDGAALFQCVAAVFIAQLNSISLNFIQVITILVTATASSVGAAGIPAGGVLTLAIILEAVGLPTTDISLILAVDWLVDRTCTVLNVEGDAFGAGILQFFVDRDAKRNGAELSEVRLEAAPDSSPLISKRSDAQKSGSGEKESSM</sequence>
<dbReference type="Bgee" id="ENSNBRG00000005904">
    <property type="expression patterns" value="Expressed in blood and 5 other cell types or tissues"/>
</dbReference>
<dbReference type="PROSITE" id="PS00713">
    <property type="entry name" value="NA_DICARBOXYL_SYMP_1"/>
    <property type="match status" value="1"/>
</dbReference>
<reference evidence="33" key="2">
    <citation type="submission" date="2025-09" db="UniProtKB">
        <authorList>
            <consortium name="Ensembl"/>
        </authorList>
    </citation>
    <scope>IDENTIFICATION</scope>
</reference>
<comment type="catalytic activity">
    <reaction evidence="24">
        <text>thiocyanate(in) = thiocyanate(out)</text>
        <dbReference type="Rhea" id="RHEA:75347"/>
        <dbReference type="ChEBI" id="CHEBI:18022"/>
    </reaction>
</comment>
<dbReference type="Proteomes" id="UP000261580">
    <property type="component" value="Unassembled WGS sequence"/>
</dbReference>
<evidence type="ECO:0000313" key="33">
    <source>
        <dbReference type="Ensembl" id="ENSNBRP00000007754.1"/>
    </source>
</evidence>
<dbReference type="GO" id="GO:0005886">
    <property type="term" value="C:plasma membrane"/>
    <property type="evidence" value="ECO:0007669"/>
    <property type="project" value="UniProtKB-SubCell"/>
</dbReference>
<comment type="catalytic activity">
    <reaction evidence="25">
        <text>L-asparagine(in) + L-glutamine(out) + Na(+)(out) = L-asparagine(out) + L-glutamine(in) + Na(+)(in)</text>
        <dbReference type="Rhea" id="RHEA:70859"/>
        <dbReference type="ChEBI" id="CHEBI:29101"/>
        <dbReference type="ChEBI" id="CHEBI:58048"/>
        <dbReference type="ChEBI" id="CHEBI:58359"/>
    </reaction>
</comment>
<evidence type="ECO:0000256" key="19">
    <source>
        <dbReference type="ARBA" id="ARBA00035896"/>
    </source>
</evidence>
<keyword evidence="15" id="KW-0325">Glycoprotein</keyword>
<dbReference type="Ensembl" id="ENSNBRT00000007967.1">
    <property type="protein sequence ID" value="ENSNBRP00000007754.1"/>
    <property type="gene ID" value="ENSNBRG00000005904.1"/>
</dbReference>
<dbReference type="PROSITE" id="PS00714">
    <property type="entry name" value="NA_DICARBOXYL_SYMP_2"/>
    <property type="match status" value="1"/>
</dbReference>
<dbReference type="GO" id="GO:0015175">
    <property type="term" value="F:neutral L-amino acid transmembrane transporter activity"/>
    <property type="evidence" value="ECO:0007669"/>
    <property type="project" value="TreeGrafter"/>
</dbReference>
<comment type="catalytic activity">
    <reaction evidence="26">
        <text>L-threonine(out) + L-glutamine(in) + Na(+)(out) = L-threonine(in) + L-glutamine(out) + Na(+)(in)</text>
        <dbReference type="Rhea" id="RHEA:70879"/>
        <dbReference type="ChEBI" id="CHEBI:29101"/>
        <dbReference type="ChEBI" id="CHEBI:57926"/>
        <dbReference type="ChEBI" id="CHEBI:58359"/>
    </reaction>
</comment>
<name>A0A3Q4ME33_NEOBR</name>
<dbReference type="GO" id="GO:0046872">
    <property type="term" value="F:metal ion binding"/>
    <property type="evidence" value="ECO:0007669"/>
    <property type="project" value="UniProtKB-KW"/>
</dbReference>
<comment type="catalytic activity">
    <reaction evidence="16">
        <text>iodide(out) = iodide(in)</text>
        <dbReference type="Rhea" id="RHEA:66324"/>
        <dbReference type="ChEBI" id="CHEBI:16382"/>
    </reaction>
</comment>
<feature type="transmembrane region" description="Helical" evidence="31">
    <location>
        <begin position="119"/>
        <end position="143"/>
    </location>
</feature>
<feature type="transmembrane region" description="Helical" evidence="31">
    <location>
        <begin position="261"/>
        <end position="287"/>
    </location>
</feature>
<evidence type="ECO:0000256" key="20">
    <source>
        <dbReference type="ARBA" id="ARBA00035952"/>
    </source>
</evidence>